<comment type="caution">
    <text evidence="1">The sequence shown here is derived from an EMBL/GenBank/DDBJ whole genome shotgun (WGS) entry which is preliminary data.</text>
</comment>
<evidence type="ECO:0000313" key="2">
    <source>
        <dbReference type="Proteomes" id="UP001595764"/>
    </source>
</evidence>
<evidence type="ECO:0000313" key="1">
    <source>
        <dbReference type="EMBL" id="MFC3511502.1"/>
    </source>
</evidence>
<reference evidence="2" key="1">
    <citation type="journal article" date="2019" name="Int. J. Syst. Evol. Microbiol.">
        <title>The Global Catalogue of Microorganisms (GCM) 10K type strain sequencing project: providing services to taxonomists for standard genome sequencing and annotation.</title>
        <authorList>
            <consortium name="The Broad Institute Genomics Platform"/>
            <consortium name="The Broad Institute Genome Sequencing Center for Infectious Disease"/>
            <person name="Wu L."/>
            <person name="Ma J."/>
        </authorList>
    </citation>
    <scope>NUCLEOTIDE SEQUENCE [LARGE SCALE GENOMIC DNA]</scope>
    <source>
        <strain evidence="2">CGMCC 4.7682</strain>
    </source>
</reference>
<protein>
    <recommendedName>
        <fullName evidence="3">Excreted virulence factor EspC, type VII ESX diderm</fullName>
    </recommendedName>
</protein>
<sequence>MSGFEVVIDAIEKSSVAAKRSADGAQSVDLAGTLVGVAQGLPGGTAIEAARMLGDMWGRELLAWTKNMDEYADQLIAAARRYRTDDQAAAHDLRVIPVHGGPRPV</sequence>
<name>A0ABV7QI09_9PSEU</name>
<evidence type="ECO:0008006" key="3">
    <source>
        <dbReference type="Google" id="ProtNLM"/>
    </source>
</evidence>
<dbReference type="RefSeq" id="WP_377868068.1">
    <property type="nucleotide sequence ID" value="NZ_JBHMAY010000003.1"/>
</dbReference>
<keyword evidence="2" id="KW-1185">Reference proteome</keyword>
<organism evidence="1 2">
    <name type="scientific">Amycolatopsis halotolerans</name>
    <dbReference type="NCBI Taxonomy" id="330083"/>
    <lineage>
        <taxon>Bacteria</taxon>
        <taxon>Bacillati</taxon>
        <taxon>Actinomycetota</taxon>
        <taxon>Actinomycetes</taxon>
        <taxon>Pseudonocardiales</taxon>
        <taxon>Pseudonocardiaceae</taxon>
        <taxon>Amycolatopsis</taxon>
    </lineage>
</organism>
<dbReference type="EMBL" id="JBHRWI010000020">
    <property type="protein sequence ID" value="MFC3511502.1"/>
    <property type="molecule type" value="Genomic_DNA"/>
</dbReference>
<proteinExistence type="predicted"/>
<dbReference type="Proteomes" id="UP001595764">
    <property type="component" value="Unassembled WGS sequence"/>
</dbReference>
<accession>A0ABV7QI09</accession>
<gene>
    <name evidence="1" type="ORF">ACFORO_15090</name>
</gene>